<keyword evidence="2" id="KW-1185">Reference proteome</keyword>
<comment type="caution">
    <text evidence="1">The sequence shown here is derived from an EMBL/GenBank/DDBJ whole genome shotgun (WGS) entry which is preliminary data.</text>
</comment>
<dbReference type="RefSeq" id="WP_022938472.1">
    <property type="nucleotide sequence ID" value="NZ_CABKRQ010000005.1"/>
</dbReference>
<accession>A0A318KXR8</accession>
<protein>
    <recommendedName>
        <fullName evidence="3">LemA family protein</fullName>
    </recommendedName>
</protein>
<name>A0A318KXR8_9FIRM</name>
<sequence length="183" mass="20240">MEQLKKRSTALLIVLVLILGVSGFKSRITFASYSKAAEAMFYEGVDGASIAADLESKISTAKNLIFIAEKYQKNGFDEITALKQAIEDLTDADSIKAKESANAKLDEAFFALSDKLTAMALSERDENYRISLTYDFRGLNDMIDKSPYHDTVEEYLKQTTGFPASILYRISGVELSRFSGGSQ</sequence>
<dbReference type="Proteomes" id="UP000247612">
    <property type="component" value="Unassembled WGS sequence"/>
</dbReference>
<dbReference type="InterPro" id="IPR023353">
    <property type="entry name" value="LemA-like_dom_sf"/>
</dbReference>
<dbReference type="STRING" id="1034346.GCA_000313565_02170"/>
<organism evidence="1 2">
    <name type="scientific">Dielma fastidiosa</name>
    <dbReference type="NCBI Taxonomy" id="1034346"/>
    <lineage>
        <taxon>Bacteria</taxon>
        <taxon>Bacillati</taxon>
        <taxon>Bacillota</taxon>
        <taxon>Erysipelotrichia</taxon>
        <taxon>Erysipelotrichales</taxon>
        <taxon>Erysipelotrichaceae</taxon>
        <taxon>Dielma</taxon>
    </lineage>
</organism>
<evidence type="ECO:0008006" key="3">
    <source>
        <dbReference type="Google" id="ProtNLM"/>
    </source>
</evidence>
<dbReference type="Gene3D" id="1.20.1440.20">
    <property type="entry name" value="LemA-like domain"/>
    <property type="match status" value="1"/>
</dbReference>
<dbReference type="OrthoDB" id="2083983at2"/>
<gene>
    <name evidence="1" type="ORF">DES51_1037</name>
</gene>
<dbReference type="AlphaFoldDB" id="A0A318KXR8"/>
<proteinExistence type="predicted"/>
<evidence type="ECO:0000313" key="2">
    <source>
        <dbReference type="Proteomes" id="UP000247612"/>
    </source>
</evidence>
<dbReference type="EMBL" id="QJKH01000003">
    <property type="protein sequence ID" value="PXX80416.1"/>
    <property type="molecule type" value="Genomic_DNA"/>
</dbReference>
<evidence type="ECO:0000313" key="1">
    <source>
        <dbReference type="EMBL" id="PXX80416.1"/>
    </source>
</evidence>
<reference evidence="1 2" key="1">
    <citation type="submission" date="2018-05" db="EMBL/GenBank/DDBJ databases">
        <title>Genomic Encyclopedia of Type Strains, Phase IV (KMG-IV): sequencing the most valuable type-strain genomes for metagenomic binning, comparative biology and taxonomic classification.</title>
        <authorList>
            <person name="Goeker M."/>
        </authorList>
    </citation>
    <scope>NUCLEOTIDE SEQUENCE [LARGE SCALE GENOMIC DNA]</scope>
    <source>
        <strain evidence="1 2">JC118</strain>
    </source>
</reference>